<protein>
    <submittedName>
        <fullName evidence="2">Uncharacterized protein</fullName>
    </submittedName>
</protein>
<evidence type="ECO:0000313" key="2">
    <source>
        <dbReference type="EMBL" id="KYG68556.1"/>
    </source>
</evidence>
<dbReference type="Proteomes" id="UP000075799">
    <property type="component" value="Unassembled WGS sequence"/>
</dbReference>
<name>A0A161PUG7_BDEBC</name>
<feature type="transmembrane region" description="Helical" evidence="1">
    <location>
        <begin position="50"/>
        <end position="74"/>
    </location>
</feature>
<keyword evidence="1" id="KW-0812">Transmembrane</keyword>
<reference evidence="2 3" key="1">
    <citation type="submission" date="2016-03" db="EMBL/GenBank/DDBJ databases">
        <authorList>
            <person name="Ploux O."/>
        </authorList>
    </citation>
    <scope>NUCLEOTIDE SEQUENCE [LARGE SCALE GENOMIC DNA]</scope>
    <source>
        <strain evidence="2 3">EC13</strain>
    </source>
</reference>
<evidence type="ECO:0000256" key="1">
    <source>
        <dbReference type="SAM" id="Phobius"/>
    </source>
</evidence>
<keyword evidence="1" id="KW-0472">Membrane</keyword>
<feature type="transmembrane region" description="Helical" evidence="1">
    <location>
        <begin position="17"/>
        <end position="38"/>
    </location>
</feature>
<proteinExistence type="predicted"/>
<dbReference type="AlphaFoldDB" id="A0A161PUG7"/>
<keyword evidence="1" id="KW-1133">Transmembrane helix</keyword>
<evidence type="ECO:0000313" key="3">
    <source>
        <dbReference type="Proteomes" id="UP000075799"/>
    </source>
</evidence>
<organism evidence="2 3">
    <name type="scientific">Bdellovibrio bacteriovorus</name>
    <dbReference type="NCBI Taxonomy" id="959"/>
    <lineage>
        <taxon>Bacteria</taxon>
        <taxon>Pseudomonadati</taxon>
        <taxon>Bdellovibrionota</taxon>
        <taxon>Bdellovibrionia</taxon>
        <taxon>Bdellovibrionales</taxon>
        <taxon>Pseudobdellovibrionaceae</taxon>
        <taxon>Bdellovibrio</taxon>
    </lineage>
</organism>
<dbReference type="EMBL" id="LUKD01000001">
    <property type="protein sequence ID" value="KYG68556.1"/>
    <property type="molecule type" value="Genomic_DNA"/>
</dbReference>
<gene>
    <name evidence="2" type="ORF">AZI87_04755</name>
</gene>
<sequence>MSNNDLYVQICRVGGPIALFICTPIIALCFVWVVWKALEQGQVVSKKTIFGMIAFVGVCIFIGIGACRIGLGWFGGRR</sequence>
<accession>A0A161PUG7</accession>
<comment type="caution">
    <text evidence="2">The sequence shown here is derived from an EMBL/GenBank/DDBJ whole genome shotgun (WGS) entry which is preliminary data.</text>
</comment>